<dbReference type="InterPro" id="IPR045851">
    <property type="entry name" value="AMP-bd_C_sf"/>
</dbReference>
<evidence type="ECO:0000256" key="4">
    <source>
        <dbReference type="ARBA" id="ARBA00022840"/>
    </source>
</evidence>
<accession>A0A7W9CCX1</accession>
<evidence type="ECO:0000256" key="1">
    <source>
        <dbReference type="ARBA" id="ARBA00006432"/>
    </source>
</evidence>
<dbReference type="NCBIfam" id="TIGR01217">
    <property type="entry name" value="ac_ac_CoA_syn"/>
    <property type="match status" value="1"/>
</dbReference>
<dbReference type="PANTHER" id="PTHR42921">
    <property type="entry name" value="ACETOACETYL-COA SYNTHETASE"/>
    <property type="match status" value="1"/>
</dbReference>
<dbReference type="EC" id="6.2.1.16" evidence="8"/>
<protein>
    <submittedName>
        <fullName evidence="8">Acetoacetyl-CoA synthetase</fullName>
        <ecNumber evidence="8">6.2.1.16</ecNumber>
    </submittedName>
</protein>
<dbReference type="InterPro" id="IPR042099">
    <property type="entry name" value="ANL_N_sf"/>
</dbReference>
<reference evidence="8 9" key="1">
    <citation type="submission" date="2020-08" db="EMBL/GenBank/DDBJ databases">
        <title>Sequencing the genomes of 1000 actinobacteria strains.</title>
        <authorList>
            <person name="Klenk H.-P."/>
        </authorList>
    </citation>
    <scope>NUCLEOTIDE SEQUENCE [LARGE SCALE GENOMIC DNA]</scope>
    <source>
        <strain evidence="8 9">DSM 24823</strain>
    </source>
</reference>
<feature type="domain" description="AMP-binding enzyme C-terminal" evidence="6">
    <location>
        <begin position="546"/>
        <end position="619"/>
    </location>
</feature>
<dbReference type="InterPro" id="IPR032387">
    <property type="entry name" value="ACAS_N"/>
</dbReference>
<dbReference type="GO" id="GO:0030729">
    <property type="term" value="F:acetoacetate-CoA ligase activity"/>
    <property type="evidence" value="ECO:0007669"/>
    <property type="project" value="UniProtKB-EC"/>
</dbReference>
<dbReference type="InterPro" id="IPR020845">
    <property type="entry name" value="AMP-binding_CS"/>
</dbReference>
<evidence type="ECO:0000256" key="2">
    <source>
        <dbReference type="ARBA" id="ARBA00022598"/>
    </source>
</evidence>
<feature type="domain" description="AMP-dependent synthetase/ligase" evidence="5">
    <location>
        <begin position="98"/>
        <end position="477"/>
    </location>
</feature>
<dbReference type="EMBL" id="JACHMU010000001">
    <property type="protein sequence ID" value="MBB5743166.1"/>
    <property type="molecule type" value="Genomic_DNA"/>
</dbReference>
<evidence type="ECO:0000259" key="6">
    <source>
        <dbReference type="Pfam" id="PF13193"/>
    </source>
</evidence>
<comment type="similarity">
    <text evidence="1">Belongs to the ATP-dependent AMP-binding enzyme family.</text>
</comment>
<evidence type="ECO:0000259" key="5">
    <source>
        <dbReference type="Pfam" id="PF00501"/>
    </source>
</evidence>
<dbReference type="SUPFAM" id="SSF56801">
    <property type="entry name" value="Acetyl-CoA synthetase-like"/>
    <property type="match status" value="1"/>
</dbReference>
<evidence type="ECO:0000313" key="8">
    <source>
        <dbReference type="EMBL" id="MBB5743166.1"/>
    </source>
</evidence>
<gene>
    <name evidence="8" type="ORF">HD600_001663</name>
</gene>
<evidence type="ECO:0000256" key="3">
    <source>
        <dbReference type="ARBA" id="ARBA00022741"/>
    </source>
</evidence>
<dbReference type="InterPro" id="IPR025110">
    <property type="entry name" value="AMP-bd_C"/>
</dbReference>
<dbReference type="InterPro" id="IPR005914">
    <property type="entry name" value="Acac_CoA_synth"/>
</dbReference>
<dbReference type="InterPro" id="IPR000873">
    <property type="entry name" value="AMP-dep_synth/lig_dom"/>
</dbReference>
<sequence>MVEGPEVLIPAPERPREGSQTAEYLAWLEDERGLTFADWGELHRWSIDHLEDFWQSVWDFFEVIAHTPATAVLEGRAMPGARWFPGATLNLAEHALRAGAHEDDVAVMASSQTRADISLTFGQLRDQVAHVRAGLEELGVRAGDRVAAYLPNIPETLVAYLATASLGAIWASCAPEFGVKGVLDRLGQIEPTVLFVVDGYRYGTSQGVKVIDRADDVRAIRDGLPSVRHVVSVPYLGDGIGDATSWDELIGIGAGTGRELSFEPVPFDHPLSVLFTSGTTGLPKPIVHGHGGILLEHLKNHALHWDLGPGDRLMWFTTTSWMVWNAVASALLTRSSMILIDGNPVGPDPDLQWRLIEKWRPSVVGLSAAFLLHGMRAERHPTREFDLTSIRQLGVVGSPLPTSAFDWVHEEFGDRVLLNVGSGGTDVCTGLVQGGPWQPVYRGEMAGPSLGVDVCAFDDDGLEVIGELGELVVRKPMPSMPVGFWGDTDGSRYRAAYFEVYPGVWRHGDWIRFSDVGSCIITGRSDATLNRGGVRLGTADFYGVIDAFPEIADSLVVHLDDPDGGNGELLLFVVAAEGHEVDDELIERLRGAIRAELSPRHVPDRVLRVDLLPHTRTGKKLEVPVKRILSGRPLAEAVDPDAVDDAAALQQFVELAALR</sequence>
<name>A0A7W9CCX1_9MICO</name>
<comment type="caution">
    <text evidence="8">The sequence shown here is derived from an EMBL/GenBank/DDBJ whole genome shotgun (WGS) entry which is preliminary data.</text>
</comment>
<dbReference type="AlphaFoldDB" id="A0A7W9CCX1"/>
<dbReference type="Pfam" id="PF13193">
    <property type="entry name" value="AMP-binding_C"/>
    <property type="match status" value="1"/>
</dbReference>
<organism evidence="8 9">
    <name type="scientific">Microbacterium ginsengiterrae</name>
    <dbReference type="NCBI Taxonomy" id="546115"/>
    <lineage>
        <taxon>Bacteria</taxon>
        <taxon>Bacillati</taxon>
        <taxon>Actinomycetota</taxon>
        <taxon>Actinomycetes</taxon>
        <taxon>Micrococcales</taxon>
        <taxon>Microbacteriaceae</taxon>
        <taxon>Microbacterium</taxon>
    </lineage>
</organism>
<dbReference type="Gene3D" id="3.30.300.30">
    <property type="match status" value="1"/>
</dbReference>
<dbReference type="GO" id="GO:0006629">
    <property type="term" value="P:lipid metabolic process"/>
    <property type="evidence" value="ECO:0007669"/>
    <property type="project" value="InterPro"/>
</dbReference>
<keyword evidence="9" id="KW-1185">Reference proteome</keyword>
<evidence type="ECO:0000313" key="9">
    <source>
        <dbReference type="Proteomes" id="UP000517712"/>
    </source>
</evidence>
<keyword evidence="4" id="KW-0067">ATP-binding</keyword>
<keyword evidence="2 8" id="KW-0436">Ligase</keyword>
<proteinExistence type="inferred from homology"/>
<feature type="domain" description="Acetyl-coenzyme A synthetase N-terminal" evidence="7">
    <location>
        <begin position="41"/>
        <end position="95"/>
    </location>
</feature>
<dbReference type="RefSeq" id="WP_184282929.1">
    <property type="nucleotide sequence ID" value="NZ_BAAAPG010000001.1"/>
</dbReference>
<dbReference type="Pfam" id="PF16177">
    <property type="entry name" value="ACAS_N"/>
    <property type="match status" value="1"/>
</dbReference>
<evidence type="ECO:0000259" key="7">
    <source>
        <dbReference type="Pfam" id="PF16177"/>
    </source>
</evidence>
<dbReference type="GO" id="GO:0005524">
    <property type="term" value="F:ATP binding"/>
    <property type="evidence" value="ECO:0007669"/>
    <property type="project" value="UniProtKB-KW"/>
</dbReference>
<dbReference type="Proteomes" id="UP000517712">
    <property type="component" value="Unassembled WGS sequence"/>
</dbReference>
<dbReference type="Pfam" id="PF00501">
    <property type="entry name" value="AMP-binding"/>
    <property type="match status" value="1"/>
</dbReference>
<keyword evidence="3" id="KW-0547">Nucleotide-binding</keyword>
<dbReference type="Gene3D" id="3.40.50.12780">
    <property type="entry name" value="N-terminal domain of ligase-like"/>
    <property type="match status" value="1"/>
</dbReference>
<dbReference type="NCBIfam" id="NF002937">
    <property type="entry name" value="PRK03584.1"/>
    <property type="match status" value="1"/>
</dbReference>
<dbReference type="PROSITE" id="PS00455">
    <property type="entry name" value="AMP_BINDING"/>
    <property type="match status" value="1"/>
</dbReference>
<dbReference type="PANTHER" id="PTHR42921:SF1">
    <property type="entry name" value="ACETOACETYL-COA SYNTHETASE"/>
    <property type="match status" value="1"/>
</dbReference>